<dbReference type="AlphaFoldDB" id="A0A2K9MJK0"/>
<keyword evidence="2" id="KW-1185">Reference proteome</keyword>
<proteinExistence type="predicted"/>
<dbReference type="Proteomes" id="UP000234882">
    <property type="component" value="Plasmid pCBA4604-01"/>
</dbReference>
<protein>
    <submittedName>
        <fullName evidence="1">Uncharacterized protein</fullName>
    </submittedName>
</protein>
<keyword evidence="1" id="KW-0614">Plasmid</keyword>
<organism evidence="1 2">
    <name type="scientific">Paracoccus jeotgali</name>
    <dbReference type="NCBI Taxonomy" id="2065379"/>
    <lineage>
        <taxon>Bacteria</taxon>
        <taxon>Pseudomonadati</taxon>
        <taxon>Pseudomonadota</taxon>
        <taxon>Alphaproteobacteria</taxon>
        <taxon>Rhodobacterales</taxon>
        <taxon>Paracoccaceae</taxon>
        <taxon>Paracoccus</taxon>
    </lineage>
</organism>
<evidence type="ECO:0000313" key="1">
    <source>
        <dbReference type="EMBL" id="AUM75807.1"/>
    </source>
</evidence>
<geneLocation type="plasmid" evidence="2">
    <name>pcba4604-01</name>
</geneLocation>
<reference evidence="1 2" key="1">
    <citation type="submission" date="2017-12" db="EMBL/GenBank/DDBJ databases">
        <title>Genomic analysis of Paracoccus sp. CBA4604.</title>
        <authorList>
            <person name="Roh S.W."/>
            <person name="Kim J.Y."/>
            <person name="Kim J.S."/>
        </authorList>
    </citation>
    <scope>NUCLEOTIDE SEQUENCE [LARGE SCALE GENOMIC DNA]</scope>
    <source>
        <strain evidence="1 2">CBA4604</strain>
        <plasmid evidence="2">pcba4604-01</plasmid>
    </source>
</reference>
<accession>A0A2K9MJK0</accession>
<gene>
    <name evidence="1" type="ORF">CYR75_15410</name>
</gene>
<dbReference type="KEGG" id="paru:CYR75_15410"/>
<dbReference type="EMBL" id="CP025584">
    <property type="protein sequence ID" value="AUM75807.1"/>
    <property type="molecule type" value="Genomic_DNA"/>
</dbReference>
<evidence type="ECO:0000313" key="2">
    <source>
        <dbReference type="Proteomes" id="UP000234882"/>
    </source>
</evidence>
<name>A0A2K9MJK0_9RHOB</name>
<sequence>MARVAVRPDAYTWNTVPGNAEREVHSASWVILKPMLLGGVNITPDDVFVTLSSRHTISPTAGQPELRVEFSLDPVTLDLKADPAVDLRYFPGQGEESNYYALTHGRFQIESVTRADEDTLSIVATVDGELSAQQTEEPVHNPADVLPLKARFDLRQVSNRGSIPLP</sequence>